<feature type="compositionally biased region" description="Basic and acidic residues" evidence="3">
    <location>
        <begin position="239"/>
        <end position="248"/>
    </location>
</feature>
<dbReference type="SUPFAM" id="SSF54768">
    <property type="entry name" value="dsRNA-binding domain-like"/>
    <property type="match status" value="2"/>
</dbReference>
<dbReference type="GO" id="GO:0005634">
    <property type="term" value="C:nucleus"/>
    <property type="evidence" value="ECO:0007669"/>
    <property type="project" value="TreeGrafter"/>
</dbReference>
<dbReference type="AlphaFoldDB" id="A0A9P0HM43"/>
<dbReference type="GO" id="GO:0035197">
    <property type="term" value="F:siRNA binding"/>
    <property type="evidence" value="ECO:0007669"/>
    <property type="project" value="TreeGrafter"/>
</dbReference>
<reference evidence="5" key="1">
    <citation type="submission" date="2022-01" db="EMBL/GenBank/DDBJ databases">
        <authorList>
            <person name="King R."/>
        </authorList>
    </citation>
    <scope>NUCLEOTIDE SEQUENCE</scope>
</reference>
<feature type="domain" description="DRBM" evidence="4">
    <location>
        <begin position="54"/>
        <end position="120"/>
    </location>
</feature>
<evidence type="ECO:0000256" key="1">
    <source>
        <dbReference type="ARBA" id="ARBA00022884"/>
    </source>
</evidence>
<dbReference type="PROSITE" id="PS50137">
    <property type="entry name" value="DS_RBD"/>
    <property type="match status" value="1"/>
</dbReference>
<accession>A0A9P0HM43</accession>
<dbReference type="InterPro" id="IPR014720">
    <property type="entry name" value="dsRBD_dom"/>
</dbReference>
<dbReference type="GO" id="GO:0003725">
    <property type="term" value="F:double-stranded RNA binding"/>
    <property type="evidence" value="ECO:0007669"/>
    <property type="project" value="TreeGrafter"/>
</dbReference>
<dbReference type="GO" id="GO:0070578">
    <property type="term" value="C:RISC-loading complex"/>
    <property type="evidence" value="ECO:0007669"/>
    <property type="project" value="TreeGrafter"/>
</dbReference>
<dbReference type="PANTHER" id="PTHR46205:SF3">
    <property type="entry name" value="LOQUACIOUS, ISOFORM B"/>
    <property type="match status" value="1"/>
</dbReference>
<evidence type="ECO:0000259" key="4">
    <source>
        <dbReference type="PROSITE" id="PS50137"/>
    </source>
</evidence>
<sequence>MLEETPCLGCGSSSIAYGGFDLAPFRLPHWEGNHKPKCRRPRSSSYFPLDPRKHPVTVLYEYCSMQSIIPTFEFYEIPQTVGIEYGCIATVENFIGEGRAFSKKTAKHQAAINVMRKLSRPNYLGDNDLGPRRFVSETGIVSVHYESIPKKRSCFRDRPRMTPPPFLKRAKKKVKWQDSSEGETEDESTRSSFEDLSCSDTVDSNVKVTMNCEDEAEGENVPSQKILKVETDSENNSDSEYKEGEGRFKGSPSSAPVVKPVKENNNNNSGGDQDLIEEISEYLSERLRRTSIDMTDETQQVNQDSSSDEIKVVELNDVTSKRKKKRKRPIGMLTDGMQTLGRKICLKEVNPIGYLQEACMHFCCDPPSYNFYQEGGHIRAVCTLVDSNTEAFGDTQKEAKRAAAVLMIRQLGW</sequence>
<dbReference type="GO" id="GO:0030422">
    <property type="term" value="P:siRNA processing"/>
    <property type="evidence" value="ECO:0007669"/>
    <property type="project" value="TreeGrafter"/>
</dbReference>
<dbReference type="OrthoDB" id="6605755at2759"/>
<dbReference type="GO" id="GO:0016442">
    <property type="term" value="C:RISC complex"/>
    <property type="evidence" value="ECO:0007669"/>
    <property type="project" value="TreeGrafter"/>
</dbReference>
<dbReference type="Pfam" id="PF00035">
    <property type="entry name" value="dsrm"/>
    <property type="match status" value="1"/>
</dbReference>
<dbReference type="PANTHER" id="PTHR46205">
    <property type="entry name" value="LOQUACIOUS, ISOFORM B"/>
    <property type="match status" value="1"/>
</dbReference>
<keyword evidence="6" id="KW-1185">Reference proteome</keyword>
<evidence type="ECO:0000313" key="6">
    <source>
        <dbReference type="Proteomes" id="UP001152798"/>
    </source>
</evidence>
<evidence type="ECO:0000313" key="5">
    <source>
        <dbReference type="EMBL" id="CAH1404242.1"/>
    </source>
</evidence>
<organism evidence="5 6">
    <name type="scientific">Nezara viridula</name>
    <name type="common">Southern green stink bug</name>
    <name type="synonym">Cimex viridulus</name>
    <dbReference type="NCBI Taxonomy" id="85310"/>
    <lineage>
        <taxon>Eukaryota</taxon>
        <taxon>Metazoa</taxon>
        <taxon>Ecdysozoa</taxon>
        <taxon>Arthropoda</taxon>
        <taxon>Hexapoda</taxon>
        <taxon>Insecta</taxon>
        <taxon>Pterygota</taxon>
        <taxon>Neoptera</taxon>
        <taxon>Paraneoptera</taxon>
        <taxon>Hemiptera</taxon>
        <taxon>Heteroptera</taxon>
        <taxon>Panheteroptera</taxon>
        <taxon>Pentatomomorpha</taxon>
        <taxon>Pentatomoidea</taxon>
        <taxon>Pentatomidae</taxon>
        <taxon>Pentatominae</taxon>
        <taxon>Nezara</taxon>
    </lineage>
</organism>
<dbReference type="GO" id="GO:0005737">
    <property type="term" value="C:cytoplasm"/>
    <property type="evidence" value="ECO:0007669"/>
    <property type="project" value="TreeGrafter"/>
</dbReference>
<keyword evidence="1 2" id="KW-0694">RNA-binding</keyword>
<name>A0A9P0HM43_NEZVI</name>
<feature type="region of interest" description="Disordered" evidence="3">
    <location>
        <begin position="211"/>
        <end position="273"/>
    </location>
</feature>
<dbReference type="EMBL" id="OV725082">
    <property type="protein sequence ID" value="CAH1404242.1"/>
    <property type="molecule type" value="Genomic_DNA"/>
</dbReference>
<dbReference type="Proteomes" id="UP001152798">
    <property type="component" value="Chromosome 6"/>
</dbReference>
<protein>
    <recommendedName>
        <fullName evidence="4">DRBM domain-containing protein</fullName>
    </recommendedName>
</protein>
<evidence type="ECO:0000256" key="2">
    <source>
        <dbReference type="PROSITE-ProRule" id="PRU00266"/>
    </source>
</evidence>
<dbReference type="InterPro" id="IPR051247">
    <property type="entry name" value="RLC_Component"/>
</dbReference>
<proteinExistence type="predicted"/>
<dbReference type="SMART" id="SM00358">
    <property type="entry name" value="DSRM"/>
    <property type="match status" value="2"/>
</dbReference>
<evidence type="ECO:0000256" key="3">
    <source>
        <dbReference type="SAM" id="MobiDB-lite"/>
    </source>
</evidence>
<gene>
    <name evidence="5" type="ORF">NEZAVI_LOCUS12685</name>
</gene>
<dbReference type="GO" id="GO:0070920">
    <property type="term" value="P:regulation of regulatory ncRNA processing"/>
    <property type="evidence" value="ECO:0007669"/>
    <property type="project" value="TreeGrafter"/>
</dbReference>
<feature type="region of interest" description="Disordered" evidence="3">
    <location>
        <begin position="154"/>
        <end position="197"/>
    </location>
</feature>
<dbReference type="Gene3D" id="3.30.160.20">
    <property type="match status" value="2"/>
</dbReference>